<organism evidence="1 2">
    <name type="scientific">Candidatus Methylacidithermus pantelleriae</name>
    <dbReference type="NCBI Taxonomy" id="2744239"/>
    <lineage>
        <taxon>Bacteria</taxon>
        <taxon>Pseudomonadati</taxon>
        <taxon>Verrucomicrobiota</taxon>
        <taxon>Methylacidiphilae</taxon>
        <taxon>Methylacidiphilales</taxon>
        <taxon>Methylacidiphilaceae</taxon>
        <taxon>Candidatus Methylacidithermus</taxon>
    </lineage>
</organism>
<dbReference type="AlphaFoldDB" id="A0A8J2BQH2"/>
<protein>
    <submittedName>
        <fullName evidence="1">Uncharacterized protein</fullName>
    </submittedName>
</protein>
<keyword evidence="2" id="KW-1185">Reference proteome</keyword>
<dbReference type="Proteomes" id="UP000663859">
    <property type="component" value="Unassembled WGS sequence"/>
</dbReference>
<comment type="caution">
    <text evidence="1">The sequence shown here is derived from an EMBL/GenBank/DDBJ whole genome shotgun (WGS) entry which is preliminary data.</text>
</comment>
<sequence>MREESSNQRASSMEERLFAWGKRSWIAFSKLSQESGGGVTLQLAMRKTRKETRKKPTFSLARHVLASLPTPQ</sequence>
<reference evidence="1" key="1">
    <citation type="submission" date="2021-02" db="EMBL/GenBank/DDBJ databases">
        <authorList>
            <person name="Cremers G."/>
            <person name="Picone N."/>
        </authorList>
    </citation>
    <scope>NUCLEOTIDE SEQUENCE</scope>
    <source>
        <strain evidence="1">PQ17</strain>
    </source>
</reference>
<evidence type="ECO:0000313" key="2">
    <source>
        <dbReference type="Proteomes" id="UP000663859"/>
    </source>
</evidence>
<gene>
    <name evidence="1" type="ORF">MPNT_10108</name>
</gene>
<dbReference type="EMBL" id="CAJNOB010000001">
    <property type="protein sequence ID" value="CAF0689093.1"/>
    <property type="molecule type" value="Genomic_DNA"/>
</dbReference>
<evidence type="ECO:0000313" key="1">
    <source>
        <dbReference type="EMBL" id="CAF0689093.1"/>
    </source>
</evidence>
<accession>A0A8J2BQH2</accession>
<name>A0A8J2BQH2_9BACT</name>
<proteinExistence type="predicted"/>